<evidence type="ECO:0000256" key="3">
    <source>
        <dbReference type="ARBA" id="ARBA00022759"/>
    </source>
</evidence>
<accession>A0A0D4D3A8</accession>
<keyword evidence="4" id="KW-0378">Hydrolase</keyword>
<dbReference type="Pfam" id="PF01541">
    <property type="entry name" value="GIY-YIG"/>
    <property type="match status" value="1"/>
</dbReference>
<organism evidence="6">
    <name type="scientific">Ganoderma meredithae</name>
    <dbReference type="NCBI Taxonomy" id="154344"/>
    <lineage>
        <taxon>Eukaryota</taxon>
        <taxon>Fungi</taxon>
        <taxon>Dikarya</taxon>
        <taxon>Basidiomycota</taxon>
        <taxon>Agaricomycotina</taxon>
        <taxon>Agaricomycetes</taxon>
        <taxon>Polyporales</taxon>
        <taxon>Polyporaceae</taxon>
        <taxon>Ganoderma</taxon>
    </lineage>
</organism>
<sequence>MPIQKCFKFNNNIYIINKPYIRFYSTSPNNSSNLPNGSSNDIPNSVKLYEDAYLMRKSIIKENKGKSGIYKWTNKLTNDIYIGQSKDLSKRFIKYFNLSYLRDRNSLIISRALIKYGYSNFSLEILEYCDEADLLIREQYYFDKLNPKYNILKIAGSSLNYNHTEETKAKISNSLKGVYVKEKSPLFGRVHTKETKALMTLKKSKENNPLFGKAHSEKTKDLMKQKALGRKHSDETLLKMSIAKGSFVYIYEKFDEEGFKLIGSFVSIRRAAKFLGISGSTVKRYINSGEIFKDRYKFSSK</sequence>
<dbReference type="CDD" id="cd10445">
    <property type="entry name" value="GIY-YIG_bI1_like"/>
    <property type="match status" value="1"/>
</dbReference>
<keyword evidence="6" id="KW-0496">Mitochondrion</keyword>
<name>A0A0D4D3A8_9APHY</name>
<evidence type="ECO:0000259" key="5">
    <source>
        <dbReference type="PROSITE" id="PS50164"/>
    </source>
</evidence>
<dbReference type="GeneID" id="24019697"/>
<dbReference type="SMART" id="SM00497">
    <property type="entry name" value="IENR1"/>
    <property type="match status" value="1"/>
</dbReference>
<feature type="domain" description="GIY-YIG" evidence="5">
    <location>
        <begin position="65"/>
        <end position="151"/>
    </location>
</feature>
<comment type="similarity">
    <text evidence="1">To endonucleases of group I introns of fungi and phage.</text>
</comment>
<proteinExistence type="predicted"/>
<dbReference type="InterPro" id="IPR006350">
    <property type="entry name" value="Intron_endoG1"/>
</dbReference>
<evidence type="ECO:0000256" key="1">
    <source>
        <dbReference type="ARBA" id="ARBA00010045"/>
    </source>
</evidence>
<reference evidence="6" key="1">
    <citation type="submission" date="2015-01" db="EMBL/GenBank/DDBJ databases">
        <title>The complete mitogenome of the white-rot fungus Ganoderma meredithiae (Basidiomycota, Polyporales) determined by Hiseq sequencing.</title>
        <authorList>
            <person name="Wang X.-C."/>
            <person name="Liu C."/>
        </authorList>
    </citation>
    <scope>NUCLEOTIDE SEQUENCE</scope>
    <source>
        <strain evidence="6">CGMCC5.766</strain>
    </source>
</reference>
<dbReference type="Gene3D" id="3.40.1440.10">
    <property type="entry name" value="GIY-YIG endonuclease"/>
    <property type="match status" value="1"/>
</dbReference>
<dbReference type="SMART" id="SM00496">
    <property type="entry name" value="IENR2"/>
    <property type="match status" value="4"/>
</dbReference>
<dbReference type="GO" id="GO:0003677">
    <property type="term" value="F:DNA binding"/>
    <property type="evidence" value="ECO:0007669"/>
    <property type="project" value="InterPro"/>
</dbReference>
<geneLocation type="mitochondrion" evidence="6"/>
<dbReference type="SUPFAM" id="SSF82771">
    <property type="entry name" value="GIY-YIG endonuclease"/>
    <property type="match status" value="1"/>
</dbReference>
<dbReference type="InterPro" id="IPR003611">
    <property type="entry name" value="NUMOD3"/>
</dbReference>
<keyword evidence="2" id="KW-0540">Nuclease</keyword>
<dbReference type="AlphaFoldDB" id="A0A0D4D3A8"/>
<dbReference type="InterPro" id="IPR003647">
    <property type="entry name" value="Intron_nuc_1_rpt"/>
</dbReference>
<keyword evidence="3 6" id="KW-0255">Endonuclease</keyword>
<dbReference type="InterPro" id="IPR035901">
    <property type="entry name" value="GIY-YIG_endonuc_sf"/>
</dbReference>
<dbReference type="GO" id="GO:0004519">
    <property type="term" value="F:endonuclease activity"/>
    <property type="evidence" value="ECO:0007669"/>
    <property type="project" value="UniProtKB-KW"/>
</dbReference>
<dbReference type="SUPFAM" id="SSF64496">
    <property type="entry name" value="DNA-binding domain of intron-encoded endonucleases"/>
    <property type="match status" value="2"/>
</dbReference>
<dbReference type="RefSeq" id="YP_009129944.1">
    <property type="nucleotide sequence ID" value="NC_026782.1"/>
</dbReference>
<evidence type="ECO:0000256" key="4">
    <source>
        <dbReference type="ARBA" id="ARBA00022801"/>
    </source>
</evidence>
<protein>
    <submittedName>
        <fullName evidence="6">GIY-YIG type homing endonuclease</fullName>
    </submittedName>
</protein>
<dbReference type="PROSITE" id="PS50164">
    <property type="entry name" value="GIY_YIG"/>
    <property type="match status" value="1"/>
</dbReference>
<dbReference type="Pfam" id="PF07460">
    <property type="entry name" value="NUMOD3"/>
    <property type="match status" value="2"/>
</dbReference>
<evidence type="ECO:0000313" key="6">
    <source>
        <dbReference type="EMBL" id="AJT57340.1"/>
    </source>
</evidence>
<dbReference type="InterPro" id="IPR000305">
    <property type="entry name" value="GIY-YIG_endonuc"/>
</dbReference>
<dbReference type="SMART" id="SM00465">
    <property type="entry name" value="GIYc"/>
    <property type="match status" value="1"/>
</dbReference>
<evidence type="ECO:0000256" key="2">
    <source>
        <dbReference type="ARBA" id="ARBA00022722"/>
    </source>
</evidence>
<dbReference type="Pfam" id="PF07453">
    <property type="entry name" value="NUMOD1"/>
    <property type="match status" value="1"/>
</dbReference>
<dbReference type="NCBIfam" id="TIGR01453">
    <property type="entry name" value="grpIintron_endo"/>
    <property type="match status" value="1"/>
</dbReference>
<dbReference type="GO" id="GO:0016787">
    <property type="term" value="F:hydrolase activity"/>
    <property type="evidence" value="ECO:0007669"/>
    <property type="project" value="UniProtKB-KW"/>
</dbReference>
<dbReference type="EMBL" id="KP410262">
    <property type="protein sequence ID" value="AJT57340.1"/>
    <property type="molecule type" value="Genomic_DNA"/>
</dbReference>
<dbReference type="InterPro" id="IPR010896">
    <property type="entry name" value="NUMOD1"/>
</dbReference>
<gene>
    <name evidence="6" type="primary">ip4</name>
</gene>